<feature type="compositionally biased region" description="Acidic residues" evidence="6">
    <location>
        <begin position="850"/>
        <end position="865"/>
    </location>
</feature>
<comment type="caution">
    <text evidence="8">The sequence shown here is derived from an EMBL/GenBank/DDBJ whole genome shotgun (WGS) entry which is preliminary data.</text>
</comment>
<keyword evidence="2" id="KW-0677">Repeat</keyword>
<organism evidence="8 9">
    <name type="scientific">Adiantum capillus-veneris</name>
    <name type="common">Maidenhair fern</name>
    <dbReference type="NCBI Taxonomy" id="13818"/>
    <lineage>
        <taxon>Eukaryota</taxon>
        <taxon>Viridiplantae</taxon>
        <taxon>Streptophyta</taxon>
        <taxon>Embryophyta</taxon>
        <taxon>Tracheophyta</taxon>
        <taxon>Polypodiopsida</taxon>
        <taxon>Polypodiidae</taxon>
        <taxon>Polypodiales</taxon>
        <taxon>Pteridineae</taxon>
        <taxon>Pteridaceae</taxon>
        <taxon>Vittarioideae</taxon>
        <taxon>Adiantum</taxon>
    </lineage>
</organism>
<dbReference type="Pfam" id="PF00439">
    <property type="entry name" value="Bromodomain"/>
    <property type="match status" value="1"/>
</dbReference>
<dbReference type="InterPro" id="IPR036322">
    <property type="entry name" value="WD40_repeat_dom_sf"/>
</dbReference>
<feature type="repeat" description="WD" evidence="5">
    <location>
        <begin position="420"/>
        <end position="445"/>
    </location>
</feature>
<dbReference type="GO" id="GO:0006357">
    <property type="term" value="P:regulation of transcription by RNA polymerase II"/>
    <property type="evidence" value="ECO:0007669"/>
    <property type="project" value="TreeGrafter"/>
</dbReference>
<dbReference type="InterPro" id="IPR052060">
    <property type="entry name" value="Bromo_WD_repeat"/>
</dbReference>
<dbReference type="GO" id="GO:0007010">
    <property type="term" value="P:cytoskeleton organization"/>
    <property type="evidence" value="ECO:0007669"/>
    <property type="project" value="TreeGrafter"/>
</dbReference>
<protein>
    <recommendedName>
        <fullName evidence="7">Bromo domain-containing protein</fullName>
    </recommendedName>
</protein>
<feature type="region of interest" description="Disordered" evidence="6">
    <location>
        <begin position="1080"/>
        <end position="1157"/>
    </location>
</feature>
<feature type="compositionally biased region" description="Basic and acidic residues" evidence="6">
    <location>
        <begin position="1490"/>
        <end position="1505"/>
    </location>
</feature>
<dbReference type="GO" id="GO:0008360">
    <property type="term" value="P:regulation of cell shape"/>
    <property type="evidence" value="ECO:0007669"/>
    <property type="project" value="TreeGrafter"/>
</dbReference>
<dbReference type="CDD" id="cd00200">
    <property type="entry name" value="WD40"/>
    <property type="match status" value="1"/>
</dbReference>
<dbReference type="InterPro" id="IPR001680">
    <property type="entry name" value="WD40_rpt"/>
</dbReference>
<keyword evidence="3 4" id="KW-0103">Bromodomain</keyword>
<dbReference type="EMBL" id="JABFUD020000001">
    <property type="protein sequence ID" value="KAI5084332.1"/>
    <property type="molecule type" value="Genomic_DNA"/>
</dbReference>
<dbReference type="PANTHER" id="PTHR16266">
    <property type="entry name" value="WD REPEAT DOMAIN 9"/>
    <property type="match status" value="1"/>
</dbReference>
<feature type="compositionally biased region" description="Basic residues" evidence="6">
    <location>
        <begin position="907"/>
        <end position="917"/>
    </location>
</feature>
<dbReference type="Proteomes" id="UP000886520">
    <property type="component" value="Chromosome 1"/>
</dbReference>
<gene>
    <name evidence="8" type="ORF">GOP47_0000501</name>
</gene>
<evidence type="ECO:0000256" key="5">
    <source>
        <dbReference type="PROSITE-ProRule" id="PRU00221"/>
    </source>
</evidence>
<feature type="repeat" description="WD" evidence="5">
    <location>
        <begin position="305"/>
        <end position="346"/>
    </location>
</feature>
<dbReference type="PROSITE" id="PS50014">
    <property type="entry name" value="BROMODOMAIN_2"/>
    <property type="match status" value="1"/>
</dbReference>
<feature type="repeat" description="WD" evidence="5">
    <location>
        <begin position="263"/>
        <end position="304"/>
    </location>
</feature>
<feature type="compositionally biased region" description="Acidic residues" evidence="6">
    <location>
        <begin position="954"/>
        <end position="969"/>
    </location>
</feature>
<proteinExistence type="predicted"/>
<dbReference type="GO" id="GO:0005634">
    <property type="term" value="C:nucleus"/>
    <property type="evidence" value="ECO:0007669"/>
    <property type="project" value="TreeGrafter"/>
</dbReference>
<sequence length="1858" mass="208045">MDNTLCQQVVKLELFLQSCEAFQMALECRKMSNAGLVVSNLVKVLPYDGNDQQAPVVSMMNNGKDQELSVGLSRRKAQADVDIREVYFLIMHFLSEGPCRRSSAQLKVELEQLGLLPRRYHAWYSRSGMCSGELDDDGISVPLSYSQLLERFSFIEKNHLVRLLEELFNRNTAWRFNFDAKNPTAADASTLLGNGSVSLLNNGSGTPQLNCLRNRAGQVYGLTLRELGGGLARHQRAPAIRAASYEILQPSVLVNRIQKIKTFRGHRNAVYCAIFDKSGEYIITGSDDRLVKVWSTATGFCLCSCRGHEGDITDLAVSANNLLLASASNDCFIRVWRFPDGCPLSVLKGHVSAVTAIAFSPRQGCEYLLLSASDDGTCRIWDARDSSRNPRIYAPKPEGPEAGTKINDLGQPSVQPKTQIICCAFNASGTVFVTGSSDRLARVWDACKWSDEVHGGPYNEFDTLKGHEDDVNYVQFSGCASPSRPINVDSRPLNVGALAKSERLSRFRNSWFGYENIVTCSRDGSAIIWVPRPRKYHGKSKWMKGYHLRVPPPPMPPQPPRGVPRQRLLPTPRGVNMIVWSLDNRYVLAAIMDCRICVWNAVDGGLVHSLTGHTKSTFVLDVHPYDPRIAMSAGYDGRVIIWDIWEGCSIHEYKIGDFHLVDGKFSPDGTSIVISDEVGQIYLLATGEGRSQKDAKYDQFFLGDYRPLARDVYGNVLDQETQITPHARNMRDLLCDANMIPYLEPYQSTYQQRRLGALGISWNPPPAQWVAGLSDDSSYLTVGFPLLPPPHEDEDDAHQEGIRWVEQPFDEEAMEWEQDSVDDAGSDYTLSFENACEEDERDYSLTSSEDFPESLDEEESSEEDELSQKARLRRSERNKKREEEAGTSGGRGSKRKHRDRSRDHSLRRSKRHKRSKRVSPSNRGSDGEQSTRRPKRLAARNARRFFSRIGAEENAYDDSEFFEEVESEGNEQSSRQSPEKEDDEKQDFKQADGGSAVEAEPSEIEWSRPTRSNPSGRLRGSIRKTPKAQASSQLPGAAASSSEEGSEEHAHASVDLVCNASMNSTRQLEMACVGQVSSTATTNQEQNLRVTHETSDQDLDAVSTQRGKRKRENYSPSAHKSPRVEAVNEPLRRDENVRKEGDYDSMSNGPGEGYHSSDVFVQPEHVIKMKGKSRSHIVMTGEASSHSIQNDDGFCSLSEHADSEQKSKLLDGCKRTAQEKETINDMLEITVSQDNNIESLEELIGEAQLSNENCPTSSYLNSCMVDASVTSSALHQVIKTEHLGANLPSPNSDFGLDHSVAPAALAVEGEEVDYCFEKATEFEEEAPLNPTNGFSNFQGKPIKVVIGTSKKHQTTVSSWQRDSPACLWLRQQEDEAHASEESLAEPSSSLSAGENRVKGYGQHCESAGQARHLKLTFRRGKRKAMKPRRKTDFRPESPAAVDVCETAVADHEVKDILEPTPDKLENGPDEDELLGRMKVTLTYVRTRRHGNGDKSGKLVHDKEAGTDNDTGSSLERRKGLRHSVRSKSSTENDVPGKSAFDNPRKGRKVDQKDSWLMLTKVEDGTRYIPQLGDEVAYVLQGQDEFPKLYRLEDKGVSKSLRSQLRAVEICQVIGIEYKSLCGFSGVSCKLTLELIDEECEAVGKTFRLSLPELTDFPDFLINRSRYDASLRRNWTKRDKCKVWWRTNALDEDGNEKTGTWFNGRVIAVGPKSPEFPDSPWDSCSVQYSLDRTGPYRHSPWELFDLDGLNTTPSSMDDTTRLQILSTIDTIEASSDSNQDEYGLRALSRLLHKADFLNKTLVPLSLDTIKDRLRNKYYRSVDAFRFDIQLLAKNVEDYLDDGELTFKVQNLANRLLQES</sequence>
<feature type="domain" description="Bromo" evidence="7">
    <location>
        <begin position="1802"/>
        <end position="1845"/>
    </location>
</feature>
<evidence type="ECO:0000256" key="6">
    <source>
        <dbReference type="SAM" id="MobiDB-lite"/>
    </source>
</evidence>
<evidence type="ECO:0000259" key="7">
    <source>
        <dbReference type="PROSITE" id="PS50014"/>
    </source>
</evidence>
<dbReference type="InterPro" id="IPR020472">
    <property type="entry name" value="WD40_PAC1"/>
</dbReference>
<keyword evidence="1 5" id="KW-0853">WD repeat</keyword>
<feature type="compositionally biased region" description="Basic and acidic residues" evidence="6">
    <location>
        <begin position="873"/>
        <end position="884"/>
    </location>
</feature>
<dbReference type="SUPFAM" id="SSF47370">
    <property type="entry name" value="Bromodomain"/>
    <property type="match status" value="1"/>
</dbReference>
<dbReference type="Pfam" id="PF25313">
    <property type="entry name" value="BRWD_AD"/>
    <property type="match status" value="1"/>
</dbReference>
<dbReference type="InterPro" id="IPR019775">
    <property type="entry name" value="WD40_repeat_CS"/>
</dbReference>
<feature type="compositionally biased region" description="Polar residues" evidence="6">
    <location>
        <begin position="1080"/>
        <end position="1089"/>
    </location>
</feature>
<dbReference type="Pfam" id="PF25437">
    <property type="entry name" value="BRWD1_N"/>
    <property type="match status" value="1"/>
</dbReference>
<dbReference type="InterPro" id="IPR057452">
    <property type="entry name" value="BRWD/PHIP_N"/>
</dbReference>
<evidence type="ECO:0000256" key="4">
    <source>
        <dbReference type="PROSITE-ProRule" id="PRU00035"/>
    </source>
</evidence>
<evidence type="ECO:0000313" key="8">
    <source>
        <dbReference type="EMBL" id="KAI5084332.1"/>
    </source>
</evidence>
<dbReference type="Gene3D" id="1.20.920.10">
    <property type="entry name" value="Bromodomain-like"/>
    <property type="match status" value="1"/>
</dbReference>
<feature type="region of interest" description="Disordered" evidence="6">
    <location>
        <begin position="1403"/>
        <end position="1438"/>
    </location>
</feature>
<feature type="region of interest" description="Disordered" evidence="6">
    <location>
        <begin position="1485"/>
        <end position="1547"/>
    </location>
</feature>
<feature type="compositionally biased region" description="Low complexity" evidence="6">
    <location>
        <begin position="1384"/>
        <end position="1394"/>
    </location>
</feature>
<feature type="repeat" description="WD" evidence="5">
    <location>
        <begin position="610"/>
        <end position="644"/>
    </location>
</feature>
<keyword evidence="9" id="KW-1185">Reference proteome</keyword>
<dbReference type="InterPro" id="IPR036427">
    <property type="entry name" value="Bromodomain-like_sf"/>
</dbReference>
<feature type="compositionally biased region" description="Basic residues" evidence="6">
    <location>
        <begin position="932"/>
        <end position="946"/>
    </location>
</feature>
<feature type="compositionally biased region" description="Basic and acidic residues" evidence="6">
    <location>
        <begin position="1130"/>
        <end position="1142"/>
    </location>
</feature>
<feature type="region of interest" description="Disordered" evidence="6">
    <location>
        <begin position="1377"/>
        <end position="1396"/>
    </location>
</feature>
<evidence type="ECO:0000256" key="1">
    <source>
        <dbReference type="ARBA" id="ARBA00022574"/>
    </source>
</evidence>
<feature type="region of interest" description="Disordered" evidence="6">
    <location>
        <begin position="837"/>
        <end position="1051"/>
    </location>
</feature>
<dbReference type="Gene3D" id="2.130.10.10">
    <property type="entry name" value="YVTN repeat-like/Quinoprotein amine dehydrogenase"/>
    <property type="match status" value="3"/>
</dbReference>
<feature type="compositionally biased region" description="Basic and acidic residues" evidence="6">
    <location>
        <begin position="1452"/>
        <end position="1466"/>
    </location>
</feature>
<evidence type="ECO:0000256" key="3">
    <source>
        <dbReference type="ARBA" id="ARBA00023117"/>
    </source>
</evidence>
<dbReference type="InterPro" id="IPR015943">
    <property type="entry name" value="WD40/YVTN_repeat-like_dom_sf"/>
</dbReference>
<dbReference type="Pfam" id="PF00400">
    <property type="entry name" value="WD40"/>
    <property type="match status" value="5"/>
</dbReference>
<feature type="region of interest" description="Disordered" evidence="6">
    <location>
        <begin position="1452"/>
        <end position="1473"/>
    </location>
</feature>
<dbReference type="InterPro" id="IPR001487">
    <property type="entry name" value="Bromodomain"/>
</dbReference>
<reference evidence="8" key="1">
    <citation type="submission" date="2021-01" db="EMBL/GenBank/DDBJ databases">
        <title>Adiantum capillus-veneris genome.</title>
        <authorList>
            <person name="Fang Y."/>
            <person name="Liao Q."/>
        </authorList>
    </citation>
    <scope>NUCLEOTIDE SEQUENCE</scope>
    <source>
        <strain evidence="8">H3</strain>
        <tissue evidence="8">Leaf</tissue>
    </source>
</reference>
<dbReference type="PRINTS" id="PR00320">
    <property type="entry name" value="GPROTEINBRPT"/>
</dbReference>
<feature type="repeat" description="WD" evidence="5">
    <location>
        <begin position="347"/>
        <end position="391"/>
    </location>
</feature>
<dbReference type="PROSITE" id="PS00678">
    <property type="entry name" value="WD_REPEATS_1"/>
    <property type="match status" value="1"/>
</dbReference>
<dbReference type="FunFam" id="2.130.10.10:FF:000440">
    <property type="entry name" value="Bromodomain and WD repeat-containing protein"/>
    <property type="match status" value="1"/>
</dbReference>
<name>A0A9D4VDN0_ADICA</name>
<dbReference type="SUPFAM" id="SSF50978">
    <property type="entry name" value="WD40 repeat-like"/>
    <property type="match status" value="1"/>
</dbReference>
<accession>A0A9D4VDN0</accession>
<dbReference type="PROSITE" id="PS50082">
    <property type="entry name" value="WD_REPEATS_2"/>
    <property type="match status" value="5"/>
</dbReference>
<evidence type="ECO:0000256" key="2">
    <source>
        <dbReference type="ARBA" id="ARBA00022737"/>
    </source>
</evidence>
<dbReference type="PANTHER" id="PTHR16266:SF17">
    <property type="entry name" value="BRWD3"/>
    <property type="match status" value="1"/>
</dbReference>
<dbReference type="OrthoDB" id="538223at2759"/>
<feature type="compositionally biased region" description="Basic residues" evidence="6">
    <location>
        <begin position="1411"/>
        <end position="1429"/>
    </location>
</feature>
<dbReference type="PROSITE" id="PS50294">
    <property type="entry name" value="WD_REPEATS_REGION"/>
    <property type="match status" value="3"/>
</dbReference>
<dbReference type="SMART" id="SM00320">
    <property type="entry name" value="WD40"/>
    <property type="match status" value="7"/>
</dbReference>
<evidence type="ECO:0000313" key="9">
    <source>
        <dbReference type="Proteomes" id="UP000886520"/>
    </source>
</evidence>
<dbReference type="InterPro" id="IPR057451">
    <property type="entry name" value="BRWD/PHIP_AD"/>
</dbReference>